<dbReference type="GO" id="GO:0009228">
    <property type="term" value="P:thiamine biosynthetic process"/>
    <property type="evidence" value="ECO:0007669"/>
    <property type="project" value="UniProtKB-KW"/>
</dbReference>
<comment type="catalytic activity">
    <reaction evidence="1">
        <text>4-amino-5-hydroxymethyl-2-methylpyrimidine + ATP = 4-amino-2-methyl-5-(phosphooxymethyl)pyrimidine + ADP + H(+)</text>
        <dbReference type="Rhea" id="RHEA:23096"/>
        <dbReference type="ChEBI" id="CHEBI:15378"/>
        <dbReference type="ChEBI" id="CHEBI:16892"/>
        <dbReference type="ChEBI" id="CHEBI:30616"/>
        <dbReference type="ChEBI" id="CHEBI:58354"/>
        <dbReference type="ChEBI" id="CHEBI:456216"/>
        <dbReference type="EC" id="2.7.1.49"/>
    </reaction>
</comment>
<evidence type="ECO:0000256" key="23">
    <source>
        <dbReference type="ARBA" id="ARBA00067202"/>
    </source>
</evidence>
<evidence type="ECO:0000256" key="15">
    <source>
        <dbReference type="ARBA" id="ARBA00022977"/>
    </source>
</evidence>
<comment type="pathway">
    <text evidence="7">Cofactor biosynthesis; thiamine diphosphate biosynthesis; thiamine phosphate from 4-amino-2-methyl-5-diphosphomethylpyrimidine and 4-methyl-5-(2-phosphoethyl)-thiazole: step 1/1.</text>
</comment>
<dbReference type="InterPro" id="IPR029056">
    <property type="entry name" value="Ribokinase-like"/>
</dbReference>
<dbReference type="GO" id="GO:0004789">
    <property type="term" value="F:thiamine-phosphate diphosphorylase activity"/>
    <property type="evidence" value="ECO:0007669"/>
    <property type="project" value="UniProtKB-EC"/>
</dbReference>
<evidence type="ECO:0000256" key="7">
    <source>
        <dbReference type="ARBA" id="ARBA00005165"/>
    </source>
</evidence>
<dbReference type="AlphaFoldDB" id="A0A418Q503"/>
<comment type="function">
    <text evidence="4">Condenses 4-methyl-5-(beta-hydroxyethyl)thiazole monophosphate (THZ-P) and 2-methyl-4-amino-5-hydroxymethyl pyrimidine pyrophosphate (HMP-PP) to form thiamine monophosphate (TMP).</text>
</comment>
<comment type="catalytic activity">
    <reaction evidence="19">
        <text>2-[(2R,5Z)-2-carboxy-4-methylthiazol-5(2H)-ylidene]ethyl phosphate + 4-amino-2-methyl-5-(diphosphooxymethyl)pyrimidine + 2 H(+) = thiamine phosphate + CO2 + diphosphate</text>
        <dbReference type="Rhea" id="RHEA:47844"/>
        <dbReference type="ChEBI" id="CHEBI:15378"/>
        <dbReference type="ChEBI" id="CHEBI:16526"/>
        <dbReference type="ChEBI" id="CHEBI:33019"/>
        <dbReference type="ChEBI" id="CHEBI:37575"/>
        <dbReference type="ChEBI" id="CHEBI:57841"/>
        <dbReference type="ChEBI" id="CHEBI:62899"/>
        <dbReference type="EC" id="2.5.1.3"/>
    </reaction>
</comment>
<evidence type="ECO:0000256" key="2">
    <source>
        <dbReference type="ARBA" id="ARBA00000565"/>
    </source>
</evidence>
<keyword evidence="12" id="KW-0547">Nucleotide-binding</keyword>
<keyword evidence="27" id="KW-1185">Reference proteome</keyword>
<dbReference type="SUPFAM" id="SSF53613">
    <property type="entry name" value="Ribokinase-like"/>
    <property type="match status" value="1"/>
</dbReference>
<dbReference type="PANTHER" id="PTHR20858:SF17">
    <property type="entry name" value="HYDROXYMETHYLPYRIMIDINE_PHOSPHOMETHYLPYRIMIDINE KINASE THI20-RELATED"/>
    <property type="match status" value="1"/>
</dbReference>
<comment type="similarity">
    <text evidence="20">In the N-terminal section; belongs to the thiamine-phosphate synthase family.</text>
</comment>
<dbReference type="EC" id="2.7.4.7" evidence="10"/>
<keyword evidence="15" id="KW-0784">Thiamine biosynthesis</keyword>
<keyword evidence="16" id="KW-0511">Multifunctional enzyme</keyword>
<dbReference type="InterPro" id="IPR004399">
    <property type="entry name" value="HMP/HMP-P_kinase_dom"/>
</dbReference>
<dbReference type="GO" id="GO:0005524">
    <property type="term" value="F:ATP binding"/>
    <property type="evidence" value="ECO:0007669"/>
    <property type="project" value="UniProtKB-KW"/>
</dbReference>
<evidence type="ECO:0000256" key="20">
    <source>
        <dbReference type="ARBA" id="ARBA00061283"/>
    </source>
</evidence>
<dbReference type="GO" id="GO:0008902">
    <property type="term" value="F:hydroxymethylpyrimidine kinase activity"/>
    <property type="evidence" value="ECO:0007669"/>
    <property type="project" value="UniProtKB-EC"/>
</dbReference>
<comment type="catalytic activity">
    <reaction evidence="2">
        <text>4-amino-2-methyl-5-(phosphooxymethyl)pyrimidine + ATP = 4-amino-2-methyl-5-(diphosphooxymethyl)pyrimidine + ADP</text>
        <dbReference type="Rhea" id="RHEA:19893"/>
        <dbReference type="ChEBI" id="CHEBI:30616"/>
        <dbReference type="ChEBI" id="CHEBI:57841"/>
        <dbReference type="ChEBI" id="CHEBI:58354"/>
        <dbReference type="ChEBI" id="CHEBI:456216"/>
        <dbReference type="EC" id="2.7.4.7"/>
    </reaction>
</comment>
<proteinExistence type="inferred from homology"/>
<protein>
    <recommendedName>
        <fullName evidence="23">Thiamine biosynthesis multifunctional protein ThiED</fullName>
        <ecNumber evidence="9">2.5.1.3</ecNumber>
        <ecNumber evidence="8">2.7.1.49</ecNumber>
        <ecNumber evidence="10">2.7.4.7</ecNumber>
    </recommendedName>
</protein>
<dbReference type="InterPro" id="IPR013749">
    <property type="entry name" value="PM/HMP-P_kinase-1"/>
</dbReference>
<comment type="similarity">
    <text evidence="22">In the C-terminal section; belongs to the thiaminase-2 family.</text>
</comment>
<keyword evidence="11 26" id="KW-0808">Transferase</keyword>
<dbReference type="EMBL" id="QXJK01000014">
    <property type="protein sequence ID" value="RIX33580.1"/>
    <property type="molecule type" value="Genomic_DNA"/>
</dbReference>
<evidence type="ECO:0000256" key="21">
    <source>
        <dbReference type="ARBA" id="ARBA00061288"/>
    </source>
</evidence>
<evidence type="ECO:0000256" key="6">
    <source>
        <dbReference type="ARBA" id="ARBA00004769"/>
    </source>
</evidence>
<dbReference type="GO" id="GO:0008972">
    <property type="term" value="F:phosphomethylpyrimidine kinase activity"/>
    <property type="evidence" value="ECO:0007669"/>
    <property type="project" value="UniProtKB-EC"/>
</dbReference>
<evidence type="ECO:0000256" key="9">
    <source>
        <dbReference type="ARBA" id="ARBA00012830"/>
    </source>
</evidence>
<comment type="cofactor">
    <cofactor evidence="3">
        <name>Mg(2+)</name>
        <dbReference type="ChEBI" id="CHEBI:18420"/>
    </cofactor>
</comment>
<dbReference type="EC" id="2.5.1.3" evidence="9"/>
<evidence type="ECO:0000313" key="27">
    <source>
        <dbReference type="Proteomes" id="UP000285278"/>
    </source>
</evidence>
<dbReference type="Proteomes" id="UP000285278">
    <property type="component" value="Unassembled WGS sequence"/>
</dbReference>
<evidence type="ECO:0000256" key="4">
    <source>
        <dbReference type="ARBA" id="ARBA00003814"/>
    </source>
</evidence>
<evidence type="ECO:0000256" key="12">
    <source>
        <dbReference type="ARBA" id="ARBA00022741"/>
    </source>
</evidence>
<gene>
    <name evidence="26" type="primary">thiD</name>
    <name evidence="26" type="ORF">D3M95_10130</name>
</gene>
<evidence type="ECO:0000256" key="24">
    <source>
        <dbReference type="SAM" id="MobiDB-lite"/>
    </source>
</evidence>
<evidence type="ECO:0000313" key="26">
    <source>
        <dbReference type="EMBL" id="RIX33580.1"/>
    </source>
</evidence>
<evidence type="ECO:0000256" key="1">
    <source>
        <dbReference type="ARBA" id="ARBA00000151"/>
    </source>
</evidence>
<evidence type="ECO:0000256" key="14">
    <source>
        <dbReference type="ARBA" id="ARBA00022840"/>
    </source>
</evidence>
<comment type="catalytic activity">
    <reaction evidence="17">
        <text>4-methyl-5-(2-phosphooxyethyl)-thiazole + 4-amino-2-methyl-5-(diphosphooxymethyl)pyrimidine + H(+) = thiamine phosphate + diphosphate</text>
        <dbReference type="Rhea" id="RHEA:22328"/>
        <dbReference type="ChEBI" id="CHEBI:15378"/>
        <dbReference type="ChEBI" id="CHEBI:33019"/>
        <dbReference type="ChEBI" id="CHEBI:37575"/>
        <dbReference type="ChEBI" id="CHEBI:57841"/>
        <dbReference type="ChEBI" id="CHEBI:58296"/>
        <dbReference type="EC" id="2.5.1.3"/>
    </reaction>
</comment>
<dbReference type="OrthoDB" id="34166at2"/>
<evidence type="ECO:0000256" key="5">
    <source>
        <dbReference type="ARBA" id="ARBA00003848"/>
    </source>
</evidence>
<organism evidence="26 27">
    <name type="scientific">Corynebacterium falsenii</name>
    <dbReference type="NCBI Taxonomy" id="108486"/>
    <lineage>
        <taxon>Bacteria</taxon>
        <taxon>Bacillati</taxon>
        <taxon>Actinomycetota</taxon>
        <taxon>Actinomycetes</taxon>
        <taxon>Mycobacteriales</taxon>
        <taxon>Corynebacteriaceae</taxon>
        <taxon>Corynebacterium</taxon>
    </lineage>
</organism>
<evidence type="ECO:0000256" key="18">
    <source>
        <dbReference type="ARBA" id="ARBA00047851"/>
    </source>
</evidence>
<evidence type="ECO:0000256" key="17">
    <source>
        <dbReference type="ARBA" id="ARBA00047334"/>
    </source>
</evidence>
<keyword evidence="14" id="KW-0067">ATP-binding</keyword>
<dbReference type="EC" id="2.7.1.49" evidence="8"/>
<evidence type="ECO:0000256" key="3">
    <source>
        <dbReference type="ARBA" id="ARBA00001946"/>
    </source>
</evidence>
<evidence type="ECO:0000256" key="8">
    <source>
        <dbReference type="ARBA" id="ARBA00012135"/>
    </source>
</evidence>
<dbReference type="STRING" id="1451189.CFAL_01830"/>
<accession>A0A418Q503</accession>
<dbReference type="CDD" id="cd01169">
    <property type="entry name" value="HMPP_kinase"/>
    <property type="match status" value="1"/>
</dbReference>
<dbReference type="Pfam" id="PF08543">
    <property type="entry name" value="Phos_pyr_kin"/>
    <property type="match status" value="1"/>
</dbReference>
<name>A0A418Q503_9CORY</name>
<comment type="catalytic activity">
    <reaction evidence="18">
        <text>2-(2-carboxy-4-methylthiazol-5-yl)ethyl phosphate + 4-amino-2-methyl-5-(diphosphooxymethyl)pyrimidine + 2 H(+) = thiamine phosphate + CO2 + diphosphate</text>
        <dbReference type="Rhea" id="RHEA:47848"/>
        <dbReference type="ChEBI" id="CHEBI:15378"/>
        <dbReference type="ChEBI" id="CHEBI:16526"/>
        <dbReference type="ChEBI" id="CHEBI:33019"/>
        <dbReference type="ChEBI" id="CHEBI:37575"/>
        <dbReference type="ChEBI" id="CHEBI:57841"/>
        <dbReference type="ChEBI" id="CHEBI:62890"/>
        <dbReference type="EC" id="2.5.1.3"/>
    </reaction>
</comment>
<evidence type="ECO:0000256" key="16">
    <source>
        <dbReference type="ARBA" id="ARBA00023268"/>
    </source>
</evidence>
<evidence type="ECO:0000256" key="11">
    <source>
        <dbReference type="ARBA" id="ARBA00022679"/>
    </source>
</evidence>
<keyword evidence="13 26" id="KW-0418">Kinase</keyword>
<dbReference type="NCBIfam" id="TIGR00097">
    <property type="entry name" value="HMP-P_kinase"/>
    <property type="match status" value="1"/>
</dbReference>
<comment type="caution">
    <text evidence="26">The sequence shown here is derived from an EMBL/GenBank/DDBJ whole genome shotgun (WGS) entry which is preliminary data.</text>
</comment>
<dbReference type="FunFam" id="3.40.1190.20:FF:000003">
    <property type="entry name" value="Phosphomethylpyrimidine kinase ThiD"/>
    <property type="match status" value="1"/>
</dbReference>
<comment type="function">
    <text evidence="5">Catalyzes the phosphorylation of hydroxymethylpyrimidine phosphate (HMP-P) to HMP-PP, and of HMP to HMP-P.</text>
</comment>
<comment type="similarity">
    <text evidence="21">In the central section; belongs to the ThiD family.</text>
</comment>
<comment type="pathway">
    <text evidence="6">Cofactor biosynthesis; thiamine diphosphate biosynthesis; 4-amino-2-methyl-5-diphosphomethylpyrimidine from 5-amino-1-(5-phospho-D-ribosyl)imidazole: step 3/3.</text>
</comment>
<sequence length="291" mass="30455">MSSPNSPHSPRPSRPSRPRVLSIAGTDPTGGAGAQADLKSIMAAGGYGMSVITALVTQNTQGVRSIHTPPQDFLRDQLDCVFGDVHVDATKIGMLGDATTIRTVRTFLEQHTVPVLVIDPVTIASSGDRLLEPEAEDELRALAHLATVLTPNIPELALMTETPEATSAEEAVGVAKKWAKETNATVIVKMGHLTGPEAGNVAVMPDGRTHAVQAERVETKNTHGTGCSLSSALATRLGAGESIDEALEWATRWLNAAIRAADDLQVGEGHGPVDHGVWLGSGGAVHDALKD</sequence>
<dbReference type="UniPathway" id="UPA00060">
    <property type="reaction ID" value="UER00138"/>
</dbReference>
<dbReference type="GO" id="GO:0009229">
    <property type="term" value="P:thiamine diphosphate biosynthetic process"/>
    <property type="evidence" value="ECO:0007669"/>
    <property type="project" value="UniProtKB-UniPathway"/>
</dbReference>
<evidence type="ECO:0000256" key="22">
    <source>
        <dbReference type="ARBA" id="ARBA00061559"/>
    </source>
</evidence>
<reference evidence="26 27" key="1">
    <citation type="submission" date="2018-09" db="EMBL/GenBank/DDBJ databases">
        <title>Optimization and identification of Corynebacterium falsenii FN1-14 from fish paste.</title>
        <authorList>
            <person name="Daroonpunt R."/>
            <person name="Tanasupawat S."/>
        </authorList>
    </citation>
    <scope>NUCLEOTIDE SEQUENCE [LARGE SCALE GENOMIC DNA]</scope>
    <source>
        <strain evidence="26 27">FN1-14</strain>
    </source>
</reference>
<dbReference type="PANTHER" id="PTHR20858">
    <property type="entry name" value="PHOSPHOMETHYLPYRIMIDINE KINASE"/>
    <property type="match status" value="1"/>
</dbReference>
<evidence type="ECO:0000256" key="13">
    <source>
        <dbReference type="ARBA" id="ARBA00022777"/>
    </source>
</evidence>
<feature type="region of interest" description="Disordered" evidence="24">
    <location>
        <begin position="1"/>
        <end position="33"/>
    </location>
</feature>
<evidence type="ECO:0000256" key="10">
    <source>
        <dbReference type="ARBA" id="ARBA00012963"/>
    </source>
</evidence>
<dbReference type="GO" id="GO:0005829">
    <property type="term" value="C:cytosol"/>
    <property type="evidence" value="ECO:0007669"/>
    <property type="project" value="TreeGrafter"/>
</dbReference>
<feature type="domain" description="Pyridoxamine kinase/Phosphomethylpyrimidine kinase" evidence="25">
    <location>
        <begin position="27"/>
        <end position="274"/>
    </location>
</feature>
<evidence type="ECO:0000259" key="25">
    <source>
        <dbReference type="Pfam" id="PF08543"/>
    </source>
</evidence>
<dbReference type="Gene3D" id="3.40.1190.20">
    <property type="match status" value="1"/>
</dbReference>
<evidence type="ECO:0000256" key="19">
    <source>
        <dbReference type="ARBA" id="ARBA00047883"/>
    </source>
</evidence>